<reference evidence="2" key="1">
    <citation type="journal article" date="2022" name="Mol. Ecol. Resour.">
        <title>The genomes of chicory, endive, great burdock and yacon provide insights into Asteraceae palaeo-polyploidization history and plant inulin production.</title>
        <authorList>
            <person name="Fan W."/>
            <person name="Wang S."/>
            <person name="Wang H."/>
            <person name="Wang A."/>
            <person name="Jiang F."/>
            <person name="Liu H."/>
            <person name="Zhao H."/>
            <person name="Xu D."/>
            <person name="Zhang Y."/>
        </authorList>
    </citation>
    <scope>NUCLEOTIDE SEQUENCE [LARGE SCALE GENOMIC DNA]</scope>
    <source>
        <strain evidence="2">cv. Yunnan</strain>
    </source>
</reference>
<organism evidence="1 2">
    <name type="scientific">Smallanthus sonchifolius</name>
    <dbReference type="NCBI Taxonomy" id="185202"/>
    <lineage>
        <taxon>Eukaryota</taxon>
        <taxon>Viridiplantae</taxon>
        <taxon>Streptophyta</taxon>
        <taxon>Embryophyta</taxon>
        <taxon>Tracheophyta</taxon>
        <taxon>Spermatophyta</taxon>
        <taxon>Magnoliopsida</taxon>
        <taxon>eudicotyledons</taxon>
        <taxon>Gunneridae</taxon>
        <taxon>Pentapetalae</taxon>
        <taxon>asterids</taxon>
        <taxon>campanulids</taxon>
        <taxon>Asterales</taxon>
        <taxon>Asteraceae</taxon>
        <taxon>Asteroideae</taxon>
        <taxon>Heliantheae alliance</taxon>
        <taxon>Millerieae</taxon>
        <taxon>Smallanthus</taxon>
    </lineage>
</organism>
<accession>A0ACB9CEI9</accession>
<proteinExistence type="predicted"/>
<evidence type="ECO:0000313" key="1">
    <source>
        <dbReference type="EMBL" id="KAI3732660.1"/>
    </source>
</evidence>
<sequence length="77" mass="8313">MLRDTSSAKTDARRGRIPATVRFSDDGGGGFCCSPADEQLCCEHPYLVKTRIAADRLLSSIKHLMLLISKSSAALDS</sequence>
<reference evidence="1 2" key="2">
    <citation type="journal article" date="2022" name="Mol. Ecol. Resour.">
        <title>The genomes of chicory, endive, great burdock and yacon provide insights into Asteraceae paleo-polyploidization history and plant inulin production.</title>
        <authorList>
            <person name="Fan W."/>
            <person name="Wang S."/>
            <person name="Wang H."/>
            <person name="Wang A."/>
            <person name="Jiang F."/>
            <person name="Liu H."/>
            <person name="Zhao H."/>
            <person name="Xu D."/>
            <person name="Zhang Y."/>
        </authorList>
    </citation>
    <scope>NUCLEOTIDE SEQUENCE [LARGE SCALE GENOMIC DNA]</scope>
    <source>
        <strain evidence="2">cv. Yunnan</strain>
        <tissue evidence="1">Leaves</tissue>
    </source>
</reference>
<keyword evidence="2" id="KW-1185">Reference proteome</keyword>
<dbReference type="Proteomes" id="UP001056120">
    <property type="component" value="Linkage Group LG21"/>
</dbReference>
<name>A0ACB9CEI9_9ASTR</name>
<dbReference type="EMBL" id="CM042038">
    <property type="protein sequence ID" value="KAI3732660.1"/>
    <property type="molecule type" value="Genomic_DNA"/>
</dbReference>
<evidence type="ECO:0000313" key="2">
    <source>
        <dbReference type="Proteomes" id="UP001056120"/>
    </source>
</evidence>
<protein>
    <submittedName>
        <fullName evidence="1">Uncharacterized protein</fullName>
    </submittedName>
</protein>
<gene>
    <name evidence="1" type="ORF">L1987_63867</name>
</gene>
<comment type="caution">
    <text evidence="1">The sequence shown here is derived from an EMBL/GenBank/DDBJ whole genome shotgun (WGS) entry which is preliminary data.</text>
</comment>